<dbReference type="Pfam" id="PF00289">
    <property type="entry name" value="Biotin_carb_N"/>
    <property type="match status" value="1"/>
</dbReference>
<evidence type="ECO:0000313" key="11">
    <source>
        <dbReference type="Proteomes" id="UP001158576"/>
    </source>
</evidence>
<dbReference type="InterPro" id="IPR011054">
    <property type="entry name" value="Rudment_hybrid_motif"/>
</dbReference>
<dbReference type="SUPFAM" id="SSF51230">
    <property type="entry name" value="Single hybrid motif"/>
    <property type="match status" value="1"/>
</dbReference>
<gene>
    <name evidence="10" type="ORF">OKIOD_LOCUS3018</name>
</gene>
<dbReference type="InterPro" id="IPR005479">
    <property type="entry name" value="CPAse_ATP-bd"/>
</dbReference>
<dbReference type="Proteomes" id="UP001158576">
    <property type="component" value="Chromosome PAR"/>
</dbReference>
<dbReference type="InterPro" id="IPR005482">
    <property type="entry name" value="Biotin_COase_C"/>
</dbReference>
<proteinExistence type="predicted"/>
<evidence type="ECO:0000256" key="6">
    <source>
        <dbReference type="PROSITE-ProRule" id="PRU00409"/>
    </source>
</evidence>
<dbReference type="InterPro" id="IPR005481">
    <property type="entry name" value="BC-like_N"/>
</dbReference>
<evidence type="ECO:0000259" key="9">
    <source>
        <dbReference type="PROSITE" id="PS50979"/>
    </source>
</evidence>
<dbReference type="PANTHER" id="PTHR18866">
    <property type="entry name" value="CARBOXYLASE:PYRUVATE/ACETYL-COA/PROPIONYL-COA CARBOXYLASE"/>
    <property type="match status" value="1"/>
</dbReference>
<dbReference type="CDD" id="cd06850">
    <property type="entry name" value="biotinyl_domain"/>
    <property type="match status" value="1"/>
</dbReference>
<dbReference type="InterPro" id="IPR013815">
    <property type="entry name" value="ATP_grasp_subdomain_1"/>
</dbReference>
<evidence type="ECO:0000256" key="2">
    <source>
        <dbReference type="ARBA" id="ARBA00022598"/>
    </source>
</evidence>
<keyword evidence="5" id="KW-0092">Biotin</keyword>
<keyword evidence="11" id="KW-1185">Reference proteome</keyword>
<evidence type="ECO:0000256" key="5">
    <source>
        <dbReference type="ARBA" id="ARBA00023267"/>
    </source>
</evidence>
<dbReference type="Pfam" id="PF00364">
    <property type="entry name" value="Biotin_lipoyl"/>
    <property type="match status" value="1"/>
</dbReference>
<dbReference type="Gene3D" id="3.30.470.20">
    <property type="entry name" value="ATP-grasp fold, B domain"/>
    <property type="match status" value="1"/>
</dbReference>
<feature type="domain" description="Biotin carboxylation" evidence="9">
    <location>
        <begin position="13"/>
        <end position="459"/>
    </location>
</feature>
<sequence length="667" mass="74113">MFRQSVRNLATKRIDKILIANRGEIACRVIRSAKKLAIKTVAVYSDVDRDSMHVKMADEAFHIGGAASADSYLRKDRILDVCKRTGAQAVHPGYGFLSENAEFADLLAENGVIFIGPSTEAILDMGIKSKSKHIMDEAGVPIIKGYHGDQQDDATLLAESRKIGFPVMLKAIMGGGGKGMRICMNEGEFQSQLDSARREALQGFGDDRMLVEKFVEDPRHVEVQVFGDNYGDAVYLYERDCSVQRRHQKVLEEAPAPGISWDTRRAIGEAAVRAAKAVNYSGAGTVEFIMDKHENFYFMEMNTRLQVEHPVSEMITGQDLVEWQIRVARGEKIPLKQEDIQLNGHSIEARVYAEDPENGFLPGAGKLVYLKNPEDDEHTRVETGVRTGDDVSQYYDPMIAKLVVWGNDRQEALDRLTEKLSDYHVVGLPTNLKFLKRCALSKDFQEINLDTGFIERNEADLIPKTMAPTNEAIVTSALIRSFREPLASTNPFDTLINWRSNMPTVEKFSFNALGETYEANMTSLGSNHFNVQVGGQNYDSRIVKKEHGFTVEINGVRAHVSHFEENNEFHLFTADGPVVLEIPKPKYSKLTEGGASDGDAVAPMTGTITQVMVKAGDTVAAGDILMTMVAMKMEHTIKAPKDGVIKQVIGIEGETVDRKALLVKYEE</sequence>
<dbReference type="SUPFAM" id="SSF52440">
    <property type="entry name" value="PreATP-grasp domain"/>
    <property type="match status" value="1"/>
</dbReference>
<dbReference type="InterPro" id="IPR011764">
    <property type="entry name" value="Biotin_carboxylation_dom"/>
</dbReference>
<evidence type="ECO:0000256" key="1">
    <source>
        <dbReference type="ARBA" id="ARBA00001953"/>
    </source>
</evidence>
<dbReference type="Gene3D" id="2.40.50.100">
    <property type="match status" value="1"/>
</dbReference>
<keyword evidence="3 6" id="KW-0547">Nucleotide-binding</keyword>
<accession>A0ABN7RYT0</accession>
<dbReference type="Gene3D" id="3.30.1490.20">
    <property type="entry name" value="ATP-grasp fold, A domain"/>
    <property type="match status" value="1"/>
</dbReference>
<evidence type="ECO:0000259" key="7">
    <source>
        <dbReference type="PROSITE" id="PS50968"/>
    </source>
</evidence>
<dbReference type="PROSITE" id="PS00867">
    <property type="entry name" value="CPSASE_2"/>
    <property type="match status" value="1"/>
</dbReference>
<dbReference type="InterPro" id="IPR016185">
    <property type="entry name" value="PreATP-grasp_dom_sf"/>
</dbReference>
<dbReference type="PROSITE" id="PS50968">
    <property type="entry name" value="BIOTINYL_LIPOYL"/>
    <property type="match status" value="1"/>
</dbReference>
<keyword evidence="4 6" id="KW-0067">ATP-binding</keyword>
<dbReference type="Gene3D" id="3.30.700.40">
    <property type="match status" value="1"/>
</dbReference>
<keyword evidence="2" id="KW-0436">Ligase</keyword>
<dbReference type="InterPro" id="IPR011053">
    <property type="entry name" value="Single_hybrid_motif"/>
</dbReference>
<dbReference type="Pfam" id="PF02785">
    <property type="entry name" value="Biotin_carb_C"/>
    <property type="match status" value="1"/>
</dbReference>
<dbReference type="InterPro" id="IPR050856">
    <property type="entry name" value="Biotin_carboxylase_complex"/>
</dbReference>
<evidence type="ECO:0000259" key="8">
    <source>
        <dbReference type="PROSITE" id="PS50975"/>
    </source>
</evidence>
<dbReference type="SMART" id="SM00878">
    <property type="entry name" value="Biotin_carb_C"/>
    <property type="match status" value="1"/>
</dbReference>
<dbReference type="SUPFAM" id="SSF56059">
    <property type="entry name" value="Glutathione synthetase ATP-binding domain-like"/>
    <property type="match status" value="1"/>
</dbReference>
<dbReference type="PROSITE" id="PS50979">
    <property type="entry name" value="BC"/>
    <property type="match status" value="1"/>
</dbReference>
<dbReference type="Gene3D" id="3.40.50.20">
    <property type="match status" value="1"/>
</dbReference>
<dbReference type="SUPFAM" id="SSF51246">
    <property type="entry name" value="Rudiment single hybrid motif"/>
    <property type="match status" value="1"/>
</dbReference>
<evidence type="ECO:0000313" key="10">
    <source>
        <dbReference type="EMBL" id="CAG5087114.1"/>
    </source>
</evidence>
<feature type="domain" description="Lipoyl-binding" evidence="7">
    <location>
        <begin position="590"/>
        <end position="666"/>
    </location>
</feature>
<dbReference type="Pfam" id="PF02786">
    <property type="entry name" value="CPSase_L_D2"/>
    <property type="match status" value="1"/>
</dbReference>
<protein>
    <submittedName>
        <fullName evidence="10">Oidioi.mRNA.OKI2018_I69.PAR.g11460.t1.cds</fullName>
    </submittedName>
</protein>
<reference evidence="10 11" key="1">
    <citation type="submission" date="2021-04" db="EMBL/GenBank/DDBJ databases">
        <authorList>
            <person name="Bliznina A."/>
        </authorList>
    </citation>
    <scope>NUCLEOTIDE SEQUENCE [LARGE SCALE GENOMIC DNA]</scope>
</reference>
<feature type="domain" description="ATP-grasp" evidence="8">
    <location>
        <begin position="132"/>
        <end position="329"/>
    </location>
</feature>
<dbReference type="InterPro" id="IPR011761">
    <property type="entry name" value="ATP-grasp"/>
</dbReference>
<evidence type="ECO:0000256" key="4">
    <source>
        <dbReference type="ARBA" id="ARBA00022840"/>
    </source>
</evidence>
<organism evidence="10 11">
    <name type="scientific">Oikopleura dioica</name>
    <name type="common">Tunicate</name>
    <dbReference type="NCBI Taxonomy" id="34765"/>
    <lineage>
        <taxon>Eukaryota</taxon>
        <taxon>Metazoa</taxon>
        <taxon>Chordata</taxon>
        <taxon>Tunicata</taxon>
        <taxon>Appendicularia</taxon>
        <taxon>Copelata</taxon>
        <taxon>Oikopleuridae</taxon>
        <taxon>Oikopleura</taxon>
    </lineage>
</organism>
<dbReference type="PANTHER" id="PTHR18866:SF33">
    <property type="entry name" value="METHYLCROTONOYL-COA CARBOXYLASE SUBUNIT ALPHA, MITOCHONDRIAL-RELATED"/>
    <property type="match status" value="1"/>
</dbReference>
<dbReference type="EMBL" id="OU015568">
    <property type="protein sequence ID" value="CAG5087114.1"/>
    <property type="molecule type" value="Genomic_DNA"/>
</dbReference>
<dbReference type="PROSITE" id="PS00188">
    <property type="entry name" value="BIOTIN"/>
    <property type="match status" value="1"/>
</dbReference>
<dbReference type="PROSITE" id="PS50975">
    <property type="entry name" value="ATP_GRASP"/>
    <property type="match status" value="1"/>
</dbReference>
<dbReference type="InterPro" id="IPR001882">
    <property type="entry name" value="Biotin_BS"/>
</dbReference>
<dbReference type="InterPro" id="IPR000089">
    <property type="entry name" value="Biotin_lipoyl"/>
</dbReference>
<evidence type="ECO:0000256" key="3">
    <source>
        <dbReference type="ARBA" id="ARBA00022741"/>
    </source>
</evidence>
<comment type="cofactor">
    <cofactor evidence="1">
        <name>biotin</name>
        <dbReference type="ChEBI" id="CHEBI:57586"/>
    </cofactor>
</comment>
<name>A0ABN7RYT0_OIKDI</name>